<dbReference type="EMBL" id="AANZ01000006">
    <property type="protein sequence ID" value="EAQ81102.1"/>
    <property type="molecule type" value="Genomic_DNA"/>
</dbReference>
<dbReference type="HOGENOM" id="CLU_120906_0_0_0"/>
<evidence type="ECO:0000313" key="1">
    <source>
        <dbReference type="EMBL" id="EAQ81102.1"/>
    </source>
</evidence>
<dbReference type="eggNOG" id="ENOG5032952">
    <property type="taxonomic scope" value="Bacteria"/>
</dbReference>
<organism evidence="1 2">
    <name type="scientific">Blastopirellula marina DSM 3645</name>
    <dbReference type="NCBI Taxonomy" id="314230"/>
    <lineage>
        <taxon>Bacteria</taxon>
        <taxon>Pseudomonadati</taxon>
        <taxon>Planctomycetota</taxon>
        <taxon>Planctomycetia</taxon>
        <taxon>Pirellulales</taxon>
        <taxon>Pirellulaceae</taxon>
        <taxon>Blastopirellula</taxon>
    </lineage>
</organism>
<accession>A3ZR09</accession>
<protein>
    <submittedName>
        <fullName evidence="1">Uncharacterized protein</fullName>
    </submittedName>
</protein>
<dbReference type="AlphaFoldDB" id="A3ZR09"/>
<name>A3ZR09_9BACT</name>
<evidence type="ECO:0000313" key="2">
    <source>
        <dbReference type="Proteomes" id="UP000004358"/>
    </source>
</evidence>
<dbReference type="Proteomes" id="UP000004358">
    <property type="component" value="Unassembled WGS sequence"/>
</dbReference>
<comment type="caution">
    <text evidence="1">The sequence shown here is derived from an EMBL/GenBank/DDBJ whole genome shotgun (WGS) entry which is preliminary data.</text>
</comment>
<gene>
    <name evidence="1" type="ORF">DSM3645_21062</name>
</gene>
<proteinExistence type="predicted"/>
<sequence>MKHYQSGANEEIQFYEQLPSWDEALRRASFAETPQGRRHPHQYRLKWVNLQKVHARLRRRNLAACETFHELFLLVEEAILSISGIGELMVYDTAHRLGAFLRLSPEFVYLHAGVRVGAVALGLERSQKWLEPRDLPRAFRRLTPQQMEDCLCIYKYELQAIPAKRK</sequence>
<reference evidence="1 2" key="1">
    <citation type="submission" date="2006-02" db="EMBL/GenBank/DDBJ databases">
        <authorList>
            <person name="Amann R."/>
            <person name="Ferriera S."/>
            <person name="Johnson J."/>
            <person name="Kravitz S."/>
            <person name="Halpern A."/>
            <person name="Remington K."/>
            <person name="Beeson K."/>
            <person name="Tran B."/>
            <person name="Rogers Y.-H."/>
            <person name="Friedman R."/>
            <person name="Venter J.C."/>
        </authorList>
    </citation>
    <scope>NUCLEOTIDE SEQUENCE [LARGE SCALE GENOMIC DNA]</scope>
    <source>
        <strain evidence="1 2">DSM 3645</strain>
    </source>
</reference>